<comment type="caution">
    <text evidence="8">The sequence shown here is derived from an EMBL/GenBank/DDBJ whole genome shotgun (WGS) entry which is preliminary data.</text>
</comment>
<evidence type="ECO:0000313" key="9">
    <source>
        <dbReference type="Proteomes" id="UP000593567"/>
    </source>
</evidence>
<name>A0A7J7KJE7_BUGNE</name>
<comment type="subcellular location">
    <subcellularLocation>
        <location evidence="1">Membrane</location>
        <topology evidence="1">Multi-pass membrane protein</topology>
    </subcellularLocation>
</comment>
<dbReference type="EC" id="2.4.1.16" evidence="2"/>
<dbReference type="PANTHER" id="PTHR22914:SF42">
    <property type="entry name" value="CHITIN SYNTHASE"/>
    <property type="match status" value="1"/>
</dbReference>
<evidence type="ECO:0000256" key="7">
    <source>
        <dbReference type="SAM" id="Phobius"/>
    </source>
</evidence>
<protein>
    <recommendedName>
        <fullName evidence="2">chitin synthase</fullName>
        <ecNumber evidence="2">2.4.1.16</ecNumber>
    </recommendedName>
</protein>
<dbReference type="GO" id="GO:0004100">
    <property type="term" value="F:chitin synthase activity"/>
    <property type="evidence" value="ECO:0007669"/>
    <property type="project" value="UniProtKB-EC"/>
</dbReference>
<dbReference type="PANTHER" id="PTHR22914">
    <property type="entry name" value="CHITIN SYNTHASE"/>
    <property type="match status" value="1"/>
</dbReference>
<evidence type="ECO:0000256" key="1">
    <source>
        <dbReference type="ARBA" id="ARBA00004141"/>
    </source>
</evidence>
<dbReference type="InterPro" id="IPR029044">
    <property type="entry name" value="Nucleotide-diphossugar_trans"/>
</dbReference>
<evidence type="ECO:0000256" key="4">
    <source>
        <dbReference type="ARBA" id="ARBA00022692"/>
    </source>
</evidence>
<proteinExistence type="predicted"/>
<keyword evidence="5 7" id="KW-1133">Transmembrane helix</keyword>
<dbReference type="InterPro" id="IPR004835">
    <property type="entry name" value="Chitin_synth"/>
</dbReference>
<dbReference type="EMBL" id="VXIV02000418">
    <property type="protein sequence ID" value="KAF6038395.1"/>
    <property type="molecule type" value="Genomic_DNA"/>
</dbReference>
<dbReference type="GO" id="GO:0071944">
    <property type="term" value="C:cell periphery"/>
    <property type="evidence" value="ECO:0007669"/>
    <property type="project" value="TreeGrafter"/>
</dbReference>
<keyword evidence="3" id="KW-0328">Glycosyltransferase</keyword>
<dbReference type="AlphaFoldDB" id="A0A7J7KJE7"/>
<gene>
    <name evidence="8" type="ORF">EB796_003298</name>
</gene>
<dbReference type="Pfam" id="PF03142">
    <property type="entry name" value="Chitin_synth_2"/>
    <property type="match status" value="1"/>
</dbReference>
<evidence type="ECO:0000256" key="5">
    <source>
        <dbReference type="ARBA" id="ARBA00022989"/>
    </source>
</evidence>
<keyword evidence="9" id="KW-1185">Reference proteome</keyword>
<dbReference type="GO" id="GO:0016020">
    <property type="term" value="C:membrane"/>
    <property type="evidence" value="ECO:0007669"/>
    <property type="project" value="UniProtKB-SubCell"/>
</dbReference>
<dbReference type="OrthoDB" id="370884at2759"/>
<evidence type="ECO:0000256" key="2">
    <source>
        <dbReference type="ARBA" id="ARBA00012543"/>
    </source>
</evidence>
<accession>A0A7J7KJE7</accession>
<feature type="transmembrane region" description="Helical" evidence="7">
    <location>
        <begin position="253"/>
        <end position="272"/>
    </location>
</feature>
<reference evidence="8" key="1">
    <citation type="submission" date="2020-06" db="EMBL/GenBank/DDBJ databases">
        <title>Draft genome of Bugula neritina, a colonial animal packing powerful symbionts and potential medicines.</title>
        <authorList>
            <person name="Rayko M."/>
        </authorList>
    </citation>
    <scope>NUCLEOTIDE SEQUENCE [LARGE SCALE GENOMIC DNA]</scope>
    <source>
        <strain evidence="8">Kwan_BN1</strain>
    </source>
</reference>
<keyword evidence="6 7" id="KW-0472">Membrane</keyword>
<evidence type="ECO:0000256" key="6">
    <source>
        <dbReference type="ARBA" id="ARBA00023136"/>
    </source>
</evidence>
<feature type="transmembrane region" description="Helical" evidence="7">
    <location>
        <begin position="216"/>
        <end position="241"/>
    </location>
</feature>
<keyword evidence="4 7" id="KW-0812">Transmembrane</keyword>
<dbReference type="Proteomes" id="UP000593567">
    <property type="component" value="Unassembled WGS sequence"/>
</dbReference>
<dbReference type="Gene3D" id="3.90.550.10">
    <property type="entry name" value="Spore Coat Polysaccharide Biosynthesis Protein SpsA, Chain A"/>
    <property type="match status" value="1"/>
</dbReference>
<dbReference type="GO" id="GO:0006031">
    <property type="term" value="P:chitin biosynthetic process"/>
    <property type="evidence" value="ECO:0007669"/>
    <property type="project" value="TreeGrafter"/>
</dbReference>
<dbReference type="SUPFAM" id="SSF53448">
    <property type="entry name" value="Nucleotide-diphospho-sugar transferases"/>
    <property type="match status" value="1"/>
</dbReference>
<organism evidence="8 9">
    <name type="scientific">Bugula neritina</name>
    <name type="common">Brown bryozoan</name>
    <name type="synonym">Sertularia neritina</name>
    <dbReference type="NCBI Taxonomy" id="10212"/>
    <lineage>
        <taxon>Eukaryota</taxon>
        <taxon>Metazoa</taxon>
        <taxon>Spiralia</taxon>
        <taxon>Lophotrochozoa</taxon>
        <taxon>Bryozoa</taxon>
        <taxon>Gymnolaemata</taxon>
        <taxon>Cheilostomatida</taxon>
        <taxon>Flustrina</taxon>
        <taxon>Buguloidea</taxon>
        <taxon>Bugulidae</taxon>
        <taxon>Bugula</taxon>
    </lineage>
</organism>
<evidence type="ECO:0000313" key="8">
    <source>
        <dbReference type="EMBL" id="KAF6038395.1"/>
    </source>
</evidence>
<feature type="transmembrane region" description="Helical" evidence="7">
    <location>
        <begin position="284"/>
        <end position="301"/>
    </location>
</feature>
<evidence type="ECO:0000256" key="3">
    <source>
        <dbReference type="ARBA" id="ARBA00022676"/>
    </source>
</evidence>
<keyword evidence="3" id="KW-0808">Transferase</keyword>
<sequence>MYYLLGYKLLSKYPEDYGENFSWKTSSKTKLSADRTFILTVDGDVQFEPDSVQQLVTELQRDSNVGVACGRIHPMGSGVIVWYQRFEYAITHWLHKTAEKVMGVVLCTPGAFSMFRASALMDHNIIKTFSREVGDGYSAIQSEQGEDRWLCSLLFQQGHRCEYVPAASAMTHAPETLLEFFNQRRRWTVSTVVNQLDLLVKWRNSYHKNQDISLSYLLFQSLILLFTLIGPSYIILFLVYANIGVFQLTLEEAYLGSIAPPLLYAVLCLVLARDSQVKVARVLSVYYAILSSLYFLFQSYSAADGSFSSPLALTVISMCASTVPVL</sequence>